<feature type="transmembrane region" description="Helical" evidence="9">
    <location>
        <begin position="23"/>
        <end position="42"/>
    </location>
</feature>
<dbReference type="RefSeq" id="WP_129314265.1">
    <property type="nucleotide sequence ID" value="NZ_JBFCQO010000001.1"/>
</dbReference>
<dbReference type="AlphaFoldDB" id="A0A7K1LG79"/>
<evidence type="ECO:0000256" key="5">
    <source>
        <dbReference type="ARBA" id="ARBA00022692"/>
    </source>
</evidence>
<evidence type="ECO:0000256" key="2">
    <source>
        <dbReference type="ARBA" id="ARBA00010692"/>
    </source>
</evidence>
<gene>
    <name evidence="10" type="ORF">GMA10_02975</name>
</gene>
<accession>A0A7K1LG79</accession>
<evidence type="ECO:0000256" key="1">
    <source>
        <dbReference type="ARBA" id="ARBA00004651"/>
    </source>
</evidence>
<dbReference type="EMBL" id="WOGT01000001">
    <property type="protein sequence ID" value="MUN54189.1"/>
    <property type="molecule type" value="Genomic_DNA"/>
</dbReference>
<evidence type="ECO:0000256" key="3">
    <source>
        <dbReference type="ARBA" id="ARBA00022448"/>
    </source>
</evidence>
<proteinExistence type="inferred from homology"/>
<dbReference type="OrthoDB" id="9803495at2"/>
<reference evidence="10 11" key="1">
    <citation type="submission" date="2019-12" db="EMBL/GenBank/DDBJ databases">
        <authorList>
            <person name="Li J."/>
            <person name="Shi Y."/>
            <person name="Xu G."/>
            <person name="Xiao D."/>
            <person name="Ran X."/>
        </authorList>
    </citation>
    <scope>NUCLEOTIDE SEQUENCE [LARGE SCALE GENOMIC DNA]</scope>
    <source>
        <strain evidence="10 11">JCM 15915</strain>
    </source>
</reference>
<keyword evidence="4 8" id="KW-1003">Cell membrane</keyword>
<dbReference type="PIRSF" id="PIRSF016661">
    <property type="entry name" value="BioY"/>
    <property type="match status" value="1"/>
</dbReference>
<evidence type="ECO:0000256" key="4">
    <source>
        <dbReference type="ARBA" id="ARBA00022475"/>
    </source>
</evidence>
<evidence type="ECO:0000256" key="8">
    <source>
        <dbReference type="PIRNR" id="PIRNR016661"/>
    </source>
</evidence>
<keyword evidence="6 9" id="KW-1133">Transmembrane helix</keyword>
<dbReference type="GO" id="GO:0005886">
    <property type="term" value="C:plasma membrane"/>
    <property type="evidence" value="ECO:0007669"/>
    <property type="project" value="UniProtKB-SubCell"/>
</dbReference>
<dbReference type="Proteomes" id="UP000462152">
    <property type="component" value="Unassembled WGS sequence"/>
</dbReference>
<comment type="similarity">
    <text evidence="2 8">Belongs to the BioY family.</text>
</comment>
<keyword evidence="11" id="KW-1185">Reference proteome</keyword>
<comment type="caution">
    <text evidence="10">The sequence shown here is derived from an EMBL/GenBank/DDBJ whole genome shotgun (WGS) entry which is preliminary data.</text>
</comment>
<keyword evidence="7 8" id="KW-0472">Membrane</keyword>
<feature type="transmembrane region" description="Helical" evidence="9">
    <location>
        <begin position="178"/>
        <end position="195"/>
    </location>
</feature>
<dbReference type="GO" id="GO:0015225">
    <property type="term" value="F:biotin transmembrane transporter activity"/>
    <property type="evidence" value="ECO:0007669"/>
    <property type="project" value="UniProtKB-UniRule"/>
</dbReference>
<feature type="transmembrane region" description="Helical" evidence="9">
    <location>
        <begin position="135"/>
        <end position="158"/>
    </location>
</feature>
<protein>
    <recommendedName>
        <fullName evidence="8">Biotin transporter</fullName>
    </recommendedName>
</protein>
<dbReference type="PANTHER" id="PTHR34295">
    <property type="entry name" value="BIOTIN TRANSPORTER BIOY"/>
    <property type="match status" value="1"/>
</dbReference>
<feature type="transmembrane region" description="Helical" evidence="9">
    <location>
        <begin position="106"/>
        <end position="123"/>
    </location>
</feature>
<feature type="transmembrane region" description="Helical" evidence="9">
    <location>
        <begin position="48"/>
        <end position="68"/>
    </location>
</feature>
<feature type="transmembrane region" description="Helical" evidence="9">
    <location>
        <begin position="75"/>
        <end position="94"/>
    </location>
</feature>
<evidence type="ECO:0000256" key="7">
    <source>
        <dbReference type="ARBA" id="ARBA00023136"/>
    </source>
</evidence>
<dbReference type="PANTHER" id="PTHR34295:SF4">
    <property type="entry name" value="BIOTIN TRANSPORTER BIOY-RELATED"/>
    <property type="match status" value="1"/>
</dbReference>
<evidence type="ECO:0000256" key="9">
    <source>
        <dbReference type="SAM" id="Phobius"/>
    </source>
</evidence>
<name>A0A7K1LG79_9MICC</name>
<evidence type="ECO:0000256" key="6">
    <source>
        <dbReference type="ARBA" id="ARBA00022989"/>
    </source>
</evidence>
<evidence type="ECO:0000313" key="10">
    <source>
        <dbReference type="EMBL" id="MUN54189.1"/>
    </source>
</evidence>
<dbReference type="Pfam" id="PF02632">
    <property type="entry name" value="BioY"/>
    <property type="match status" value="1"/>
</dbReference>
<dbReference type="InterPro" id="IPR003784">
    <property type="entry name" value="BioY"/>
</dbReference>
<sequence>MEETVNSVPGGARPAATVQSTSVAHSIAYIAVFAALVAVLGLPGNIPLPGLVPITAQTLGVMLAGAVLGARRGALSMILFLALVAMGLPLLSGGRGGLGVFVGPSAGYMIAWVVGAAVVGLVVRSGSGRPTWLKAFAGCVLGGMITLYVIGIPVQAAVTGMSLGQTFTASLLFLPGDLIKAVIASIVTMGLWKAYPRAFHQ</sequence>
<keyword evidence="5 9" id="KW-0812">Transmembrane</keyword>
<evidence type="ECO:0000313" key="11">
    <source>
        <dbReference type="Proteomes" id="UP000462152"/>
    </source>
</evidence>
<comment type="subcellular location">
    <subcellularLocation>
        <location evidence="1 8">Cell membrane</location>
        <topology evidence="1 8">Multi-pass membrane protein</topology>
    </subcellularLocation>
</comment>
<organism evidence="10 11">
    <name type="scientific">Rothia koreensis</name>
    <dbReference type="NCBI Taxonomy" id="592378"/>
    <lineage>
        <taxon>Bacteria</taxon>
        <taxon>Bacillati</taxon>
        <taxon>Actinomycetota</taxon>
        <taxon>Actinomycetes</taxon>
        <taxon>Micrococcales</taxon>
        <taxon>Micrococcaceae</taxon>
        <taxon>Rothia</taxon>
    </lineage>
</organism>
<keyword evidence="3 8" id="KW-0813">Transport</keyword>
<dbReference type="Gene3D" id="1.10.1760.20">
    <property type="match status" value="1"/>
</dbReference>